<dbReference type="AlphaFoldDB" id="A0A1Y6CT22"/>
<evidence type="ECO:0008006" key="6">
    <source>
        <dbReference type="Google" id="ProtNLM"/>
    </source>
</evidence>
<evidence type="ECO:0000256" key="1">
    <source>
        <dbReference type="SAM" id="MobiDB-lite"/>
    </source>
</evidence>
<dbReference type="InterPro" id="IPR046858">
    <property type="entry name" value="ChrB_N"/>
</dbReference>
<dbReference type="STRING" id="1760988.SAMN02949497_0728"/>
<reference evidence="4 5" key="1">
    <citation type="submission" date="2016-12" db="EMBL/GenBank/DDBJ databases">
        <authorList>
            <person name="Song W.-J."/>
            <person name="Kurnit D.M."/>
        </authorList>
    </citation>
    <scope>NUCLEOTIDE SEQUENCE [LARGE SCALE GENOMIC DNA]</scope>
    <source>
        <strain evidence="4 5">175</strain>
    </source>
</reference>
<protein>
    <recommendedName>
        <fullName evidence="6">Chromate resistance exported protein</fullName>
    </recommendedName>
</protein>
<evidence type="ECO:0000313" key="4">
    <source>
        <dbReference type="EMBL" id="SMF93447.1"/>
    </source>
</evidence>
<evidence type="ECO:0000313" key="5">
    <source>
        <dbReference type="Proteomes" id="UP000192923"/>
    </source>
</evidence>
<dbReference type="Proteomes" id="UP000192923">
    <property type="component" value="Unassembled WGS sequence"/>
</dbReference>
<dbReference type="EMBL" id="FXAM01000001">
    <property type="protein sequence ID" value="SMF93447.1"/>
    <property type="molecule type" value="Genomic_DNA"/>
</dbReference>
<dbReference type="InterPro" id="IPR018634">
    <property type="entry name" value="ChrB_C"/>
</dbReference>
<dbReference type="RefSeq" id="WP_085210033.1">
    <property type="nucleotide sequence ID" value="NZ_FXAM01000001.1"/>
</dbReference>
<name>A0A1Y6CT22_9GAMM</name>
<feature type="region of interest" description="Disordered" evidence="1">
    <location>
        <begin position="157"/>
        <end position="176"/>
    </location>
</feature>
<proteinExistence type="predicted"/>
<evidence type="ECO:0000259" key="3">
    <source>
        <dbReference type="Pfam" id="PF20229"/>
    </source>
</evidence>
<gene>
    <name evidence="4" type="ORF">SAMN02949497_0728</name>
</gene>
<feature type="domain" description="ChrB C-terminal" evidence="2">
    <location>
        <begin position="184"/>
        <end position="313"/>
    </location>
</feature>
<sequence length="319" mass="34951">MNLSWLLLITSLPTQHAAGRMRVWRALKALGCGVLRDGVYLLPNRPGFHDLLAAQAEAVKAGGGNAYLLALDPADTAGQDGFEALFDRTEDYAQLSGAIRQAMPETGPDDLAGFRRQVQRHRKEFEALAAVDFFPGPARDQAAARLEELELALDRRLHPDEPRNLPGPGQTQALRREDYQGRTWATRRRLWIDRLASAWLIRRHIDPAARFLWLAEPGDCPADALGFDFDGAAFTHTGPKVSFEVLLTSFGLDADPALRHLAGLVHYLDVGGIPLPEAAGLSLLIQGLGQRWVGDDDAFLAAAETLFDALYHAYSGTDP</sequence>
<dbReference type="Pfam" id="PF20229">
    <property type="entry name" value="ChrB_N"/>
    <property type="match status" value="1"/>
</dbReference>
<feature type="domain" description="ChrB N-terminal" evidence="3">
    <location>
        <begin position="20"/>
        <end position="94"/>
    </location>
</feature>
<accession>A0A1Y6CT22</accession>
<organism evidence="4 5">
    <name type="scientific">Methylomagnum ishizawai</name>
    <dbReference type="NCBI Taxonomy" id="1760988"/>
    <lineage>
        <taxon>Bacteria</taxon>
        <taxon>Pseudomonadati</taxon>
        <taxon>Pseudomonadota</taxon>
        <taxon>Gammaproteobacteria</taxon>
        <taxon>Methylococcales</taxon>
        <taxon>Methylococcaceae</taxon>
        <taxon>Methylomagnum</taxon>
    </lineage>
</organism>
<dbReference type="OrthoDB" id="6605953at2"/>
<evidence type="ECO:0000259" key="2">
    <source>
        <dbReference type="Pfam" id="PF09828"/>
    </source>
</evidence>
<keyword evidence="5" id="KW-1185">Reference proteome</keyword>
<dbReference type="Pfam" id="PF09828">
    <property type="entry name" value="ChrB_C"/>
    <property type="match status" value="1"/>
</dbReference>